<feature type="region of interest" description="Disordered" evidence="1">
    <location>
        <begin position="50"/>
        <end position="80"/>
    </location>
</feature>
<comment type="caution">
    <text evidence="3">The sequence shown here is derived from an EMBL/GenBank/DDBJ whole genome shotgun (WGS) entry which is preliminary data.</text>
</comment>
<protein>
    <submittedName>
        <fullName evidence="3">Uncharacterized protein</fullName>
    </submittedName>
</protein>
<keyword evidence="4" id="KW-1185">Reference proteome</keyword>
<accession>A0ABW4A9X9</accession>
<keyword evidence="2" id="KW-0472">Membrane</keyword>
<dbReference type="EMBL" id="JBHTMK010000019">
    <property type="protein sequence ID" value="MFD1366957.1"/>
    <property type="molecule type" value="Genomic_DNA"/>
</dbReference>
<keyword evidence="2" id="KW-1133">Transmembrane helix</keyword>
<evidence type="ECO:0000313" key="3">
    <source>
        <dbReference type="EMBL" id="MFD1366957.1"/>
    </source>
</evidence>
<keyword evidence="2" id="KW-0812">Transmembrane</keyword>
<dbReference type="RefSeq" id="WP_317787789.1">
    <property type="nucleotide sequence ID" value="NZ_AP028461.1"/>
</dbReference>
<feature type="compositionally biased region" description="Basic and acidic residues" evidence="1">
    <location>
        <begin position="50"/>
        <end position="63"/>
    </location>
</feature>
<gene>
    <name evidence="3" type="ORF">ACFQ5G_16515</name>
</gene>
<organism evidence="3 4">
    <name type="scientific">Actinoplanes sichuanensis</name>
    <dbReference type="NCBI Taxonomy" id="512349"/>
    <lineage>
        <taxon>Bacteria</taxon>
        <taxon>Bacillati</taxon>
        <taxon>Actinomycetota</taxon>
        <taxon>Actinomycetes</taxon>
        <taxon>Micromonosporales</taxon>
        <taxon>Micromonosporaceae</taxon>
        <taxon>Actinoplanes</taxon>
    </lineage>
</organism>
<evidence type="ECO:0000256" key="2">
    <source>
        <dbReference type="SAM" id="Phobius"/>
    </source>
</evidence>
<sequence>MDTAVEVSYGVVGMLMGPDSLVPWWAWLAPLAMVFLKLLSPVLVPEVAEARWGSEQDGKDSGNGKKGKKDKKDKKAKKKK</sequence>
<reference evidence="4" key="1">
    <citation type="journal article" date="2019" name="Int. J. Syst. Evol. Microbiol.">
        <title>The Global Catalogue of Microorganisms (GCM) 10K type strain sequencing project: providing services to taxonomists for standard genome sequencing and annotation.</title>
        <authorList>
            <consortium name="The Broad Institute Genomics Platform"/>
            <consortium name="The Broad Institute Genome Sequencing Center for Infectious Disease"/>
            <person name="Wu L."/>
            <person name="Ma J."/>
        </authorList>
    </citation>
    <scope>NUCLEOTIDE SEQUENCE [LARGE SCALE GENOMIC DNA]</scope>
    <source>
        <strain evidence="4">CCM 7526</strain>
    </source>
</reference>
<name>A0ABW4A9X9_9ACTN</name>
<evidence type="ECO:0000313" key="4">
    <source>
        <dbReference type="Proteomes" id="UP001597183"/>
    </source>
</evidence>
<proteinExistence type="predicted"/>
<evidence type="ECO:0000256" key="1">
    <source>
        <dbReference type="SAM" id="MobiDB-lite"/>
    </source>
</evidence>
<feature type="transmembrane region" description="Helical" evidence="2">
    <location>
        <begin position="24"/>
        <end position="44"/>
    </location>
</feature>
<dbReference type="Proteomes" id="UP001597183">
    <property type="component" value="Unassembled WGS sequence"/>
</dbReference>
<feature type="compositionally biased region" description="Basic residues" evidence="1">
    <location>
        <begin position="65"/>
        <end position="80"/>
    </location>
</feature>